<sequence length="361" mass="40534">MVRMISPFRIEVPELALDDLHDRLSRTRWGVQLPGPPWERGIPVDELRALADHWRTEYDWRAQESLLNDFPQFTTEIDGQRIHFLHVRSPRPEALPLLLLHGWPGSVVEFLDLLDPLAEDFELVVPSLPGFGFSGPTAAGWDSHRIATALAELMRRLGHDRYGAHGTDWGAFVAPDLGRVDPEHVVGVHVSAATLGFIPLGEVADEDHDEVEKRRLAMLRDFRADGHGYFEIQATRPQTLAHGLTDSPVGLLAWIGEKFHAWAHEPVDRDVLLTTVMLYWLTGTAGSAANLYWEMTHSGRWPQRSATPTGVSVFAGDVAIRRYAEQSNTITFWADHDTGGHFAALEVPELLAEDLRTFFRA</sequence>
<dbReference type="Pfam" id="PF06441">
    <property type="entry name" value="EHN"/>
    <property type="match status" value="1"/>
</dbReference>
<reference evidence="6" key="1">
    <citation type="journal article" date="2019" name="Int. J. Syst. Evol. Microbiol.">
        <title>The Global Catalogue of Microorganisms (GCM) 10K type strain sequencing project: providing services to taxonomists for standard genome sequencing and annotation.</title>
        <authorList>
            <consortium name="The Broad Institute Genomics Platform"/>
            <consortium name="The Broad Institute Genome Sequencing Center for Infectious Disease"/>
            <person name="Wu L."/>
            <person name="Ma J."/>
        </authorList>
    </citation>
    <scope>NUCLEOTIDE SEQUENCE [LARGE SCALE GENOMIC DNA]</scope>
    <source>
        <strain evidence="6">JCM 17906</strain>
    </source>
</reference>
<organism evidence="5 6">
    <name type="scientific">Pseudonocardia xishanensis</name>
    <dbReference type="NCBI Taxonomy" id="630995"/>
    <lineage>
        <taxon>Bacteria</taxon>
        <taxon>Bacillati</taxon>
        <taxon>Actinomycetota</taxon>
        <taxon>Actinomycetes</taxon>
        <taxon>Pseudonocardiales</taxon>
        <taxon>Pseudonocardiaceae</taxon>
        <taxon>Pseudonocardia</taxon>
    </lineage>
</organism>
<dbReference type="PRINTS" id="PR00412">
    <property type="entry name" value="EPOXHYDRLASE"/>
</dbReference>
<dbReference type="PANTHER" id="PTHR21661:SF35">
    <property type="entry name" value="EPOXIDE HYDROLASE"/>
    <property type="match status" value="1"/>
</dbReference>
<proteinExistence type="inferred from homology"/>
<feature type="domain" description="Epoxide hydrolase N-terminal" evidence="4">
    <location>
        <begin position="5"/>
        <end position="110"/>
    </location>
</feature>
<evidence type="ECO:0000256" key="3">
    <source>
        <dbReference type="ARBA" id="ARBA00022801"/>
    </source>
</evidence>
<dbReference type="InterPro" id="IPR010497">
    <property type="entry name" value="Epoxide_hydro_N"/>
</dbReference>
<dbReference type="InterPro" id="IPR029058">
    <property type="entry name" value="AB_hydrolase_fold"/>
</dbReference>
<comment type="similarity">
    <text evidence="1">Belongs to the peptidase S33 family.</text>
</comment>
<evidence type="ECO:0000313" key="6">
    <source>
        <dbReference type="Proteomes" id="UP001501598"/>
    </source>
</evidence>
<keyword evidence="2" id="KW-0058">Aromatic hydrocarbons catabolism</keyword>
<protein>
    <submittedName>
        <fullName evidence="5">Epoxide hydrolase</fullName>
    </submittedName>
</protein>
<dbReference type="Gene3D" id="3.40.50.1820">
    <property type="entry name" value="alpha/beta hydrolase"/>
    <property type="match status" value="1"/>
</dbReference>
<accession>A0ABP8RGD1</accession>
<gene>
    <name evidence="5" type="ORF">GCM10023175_06680</name>
</gene>
<dbReference type="GO" id="GO:0016787">
    <property type="term" value="F:hydrolase activity"/>
    <property type="evidence" value="ECO:0007669"/>
    <property type="project" value="UniProtKB-KW"/>
</dbReference>
<dbReference type="PIRSF" id="PIRSF001112">
    <property type="entry name" value="Epoxide_hydrolase"/>
    <property type="match status" value="1"/>
</dbReference>
<dbReference type="InterPro" id="IPR016292">
    <property type="entry name" value="Epoxide_hydrolase"/>
</dbReference>
<evidence type="ECO:0000256" key="1">
    <source>
        <dbReference type="ARBA" id="ARBA00010088"/>
    </source>
</evidence>
<keyword evidence="6" id="KW-1185">Reference proteome</keyword>
<evidence type="ECO:0000256" key="2">
    <source>
        <dbReference type="ARBA" id="ARBA00022797"/>
    </source>
</evidence>
<dbReference type="InterPro" id="IPR000639">
    <property type="entry name" value="Epox_hydrolase-like"/>
</dbReference>
<keyword evidence="3 5" id="KW-0378">Hydrolase</keyword>
<comment type="caution">
    <text evidence="5">The sequence shown here is derived from an EMBL/GenBank/DDBJ whole genome shotgun (WGS) entry which is preliminary data.</text>
</comment>
<dbReference type="Proteomes" id="UP001501598">
    <property type="component" value="Unassembled WGS sequence"/>
</dbReference>
<dbReference type="EMBL" id="BAABGT010000012">
    <property type="protein sequence ID" value="GAA4537735.1"/>
    <property type="molecule type" value="Genomic_DNA"/>
</dbReference>
<evidence type="ECO:0000313" key="5">
    <source>
        <dbReference type="EMBL" id="GAA4537735.1"/>
    </source>
</evidence>
<evidence type="ECO:0000259" key="4">
    <source>
        <dbReference type="Pfam" id="PF06441"/>
    </source>
</evidence>
<dbReference type="PANTHER" id="PTHR21661">
    <property type="entry name" value="EPOXIDE HYDROLASE 1-RELATED"/>
    <property type="match status" value="1"/>
</dbReference>
<name>A0ABP8RGD1_9PSEU</name>
<dbReference type="SUPFAM" id="SSF53474">
    <property type="entry name" value="alpha/beta-Hydrolases"/>
    <property type="match status" value="1"/>
</dbReference>